<dbReference type="OrthoDB" id="415460at2759"/>
<feature type="non-terminal residue" evidence="1">
    <location>
        <position position="43"/>
    </location>
</feature>
<dbReference type="AlphaFoldDB" id="A0A9N9FID1"/>
<proteinExistence type="predicted"/>
<reference evidence="1" key="1">
    <citation type="submission" date="2021-06" db="EMBL/GenBank/DDBJ databases">
        <authorList>
            <person name="Kallberg Y."/>
            <person name="Tangrot J."/>
            <person name="Rosling A."/>
        </authorList>
    </citation>
    <scope>NUCLEOTIDE SEQUENCE</scope>
    <source>
        <strain evidence="1">IN212</strain>
    </source>
</reference>
<accession>A0A9N9FID1</accession>
<name>A0A9N9FID1_9GLOM</name>
<protein>
    <submittedName>
        <fullName evidence="1">6208_t:CDS:1</fullName>
    </submittedName>
</protein>
<dbReference type="Proteomes" id="UP000789396">
    <property type="component" value="Unassembled WGS sequence"/>
</dbReference>
<keyword evidence="2" id="KW-1185">Reference proteome</keyword>
<organism evidence="1 2">
    <name type="scientific">Racocetra fulgida</name>
    <dbReference type="NCBI Taxonomy" id="60492"/>
    <lineage>
        <taxon>Eukaryota</taxon>
        <taxon>Fungi</taxon>
        <taxon>Fungi incertae sedis</taxon>
        <taxon>Mucoromycota</taxon>
        <taxon>Glomeromycotina</taxon>
        <taxon>Glomeromycetes</taxon>
        <taxon>Diversisporales</taxon>
        <taxon>Gigasporaceae</taxon>
        <taxon>Racocetra</taxon>
    </lineage>
</organism>
<gene>
    <name evidence="1" type="ORF">RFULGI_LOCUS3991</name>
</gene>
<dbReference type="EMBL" id="CAJVPZ010003773">
    <property type="protein sequence ID" value="CAG8535627.1"/>
    <property type="molecule type" value="Genomic_DNA"/>
</dbReference>
<evidence type="ECO:0000313" key="2">
    <source>
        <dbReference type="Proteomes" id="UP000789396"/>
    </source>
</evidence>
<sequence length="43" mass="4959">MPRGYESMNDELVANQDVLLDQVRTLLKISQQNQAALERIQQT</sequence>
<comment type="caution">
    <text evidence="1">The sequence shown here is derived from an EMBL/GenBank/DDBJ whole genome shotgun (WGS) entry which is preliminary data.</text>
</comment>
<evidence type="ECO:0000313" key="1">
    <source>
        <dbReference type="EMBL" id="CAG8535627.1"/>
    </source>
</evidence>